<evidence type="ECO:0000313" key="2">
    <source>
        <dbReference type="EMBL" id="PIT95672.1"/>
    </source>
</evidence>
<dbReference type="AlphaFoldDB" id="A0A2M6WSD7"/>
<dbReference type="Proteomes" id="UP000228533">
    <property type="component" value="Unassembled WGS sequence"/>
</dbReference>
<organism evidence="2 3">
    <name type="scientific">Candidatus Falkowbacteria bacterium CG10_big_fil_rev_8_21_14_0_10_37_14</name>
    <dbReference type="NCBI Taxonomy" id="1974561"/>
    <lineage>
        <taxon>Bacteria</taxon>
        <taxon>Candidatus Falkowiibacteriota</taxon>
    </lineage>
</organism>
<dbReference type="GO" id="GO:0004519">
    <property type="term" value="F:endonuclease activity"/>
    <property type="evidence" value="ECO:0007669"/>
    <property type="project" value="UniProtKB-KW"/>
</dbReference>
<feature type="non-terminal residue" evidence="2">
    <location>
        <position position="1"/>
    </location>
</feature>
<name>A0A2M6WSD7_9BACT</name>
<keyword evidence="2" id="KW-0378">Hydrolase</keyword>
<dbReference type="EMBL" id="PFAM01000025">
    <property type="protein sequence ID" value="PIT95672.1"/>
    <property type="molecule type" value="Genomic_DNA"/>
</dbReference>
<keyword evidence="2" id="KW-0255">Endonuclease</keyword>
<dbReference type="Pfam" id="PF08722">
    <property type="entry name" value="Tn7_TnsA-like_N"/>
    <property type="match status" value="1"/>
</dbReference>
<evidence type="ECO:0000259" key="1">
    <source>
        <dbReference type="Pfam" id="PF08722"/>
    </source>
</evidence>
<feature type="domain" description="TnsA endonuclease N-terminal" evidence="1">
    <location>
        <begin position="41"/>
        <end position="98"/>
    </location>
</feature>
<comment type="caution">
    <text evidence="2">The sequence shown here is derived from an EMBL/GenBank/DDBJ whole genome shotgun (WGS) entry which is preliminary data.</text>
</comment>
<dbReference type="InterPro" id="IPR014833">
    <property type="entry name" value="TnsA_N"/>
</dbReference>
<gene>
    <name evidence="2" type="ORF">COT94_04505</name>
</gene>
<protein>
    <submittedName>
        <fullName evidence="2">Restriction endonuclease subunit R</fullName>
    </submittedName>
</protein>
<evidence type="ECO:0000313" key="3">
    <source>
        <dbReference type="Proteomes" id="UP000228533"/>
    </source>
</evidence>
<keyword evidence="2" id="KW-0540">Nuclease</keyword>
<reference evidence="3" key="1">
    <citation type="submission" date="2017-09" db="EMBL/GenBank/DDBJ databases">
        <title>Depth-based differentiation of microbial function through sediment-hosted aquifers and enrichment of novel symbionts in the deep terrestrial subsurface.</title>
        <authorList>
            <person name="Probst A.J."/>
            <person name="Ladd B."/>
            <person name="Jarett J.K."/>
            <person name="Geller-Mcgrath D.E."/>
            <person name="Sieber C.M.K."/>
            <person name="Emerson J.B."/>
            <person name="Anantharaman K."/>
            <person name="Thomas B.C."/>
            <person name="Malmstrom R."/>
            <person name="Stieglmeier M."/>
            <person name="Klingl A."/>
            <person name="Woyke T."/>
            <person name="Ryan C.M."/>
            <person name="Banfield J.F."/>
        </authorList>
    </citation>
    <scope>NUCLEOTIDE SEQUENCE [LARGE SCALE GENOMIC DNA]</scope>
</reference>
<accession>A0A2M6WSD7</accession>
<proteinExistence type="predicted"/>
<sequence length="137" mass="15830">TGFSKACHSMYKFDSSDEARMAYLLDKEESVEDWLRPAPNQFEGLYWRDADGNSQHRYEPDFVVEFEHEIVMIEVKPSVEVKDLDVQEKKKTADKYCELVSKNVGKYGITKPWRYVIVPTEKITVSSTVAVLLTQNS</sequence>